<dbReference type="InterPro" id="IPR016181">
    <property type="entry name" value="Acyl_CoA_acyltransferase"/>
</dbReference>
<dbReference type="GO" id="GO:0016747">
    <property type="term" value="F:acyltransferase activity, transferring groups other than amino-acyl groups"/>
    <property type="evidence" value="ECO:0007669"/>
    <property type="project" value="InterPro"/>
</dbReference>
<dbReference type="EMBL" id="RSCJ01000001">
    <property type="protein sequence ID" value="RUR86769.1"/>
    <property type="molecule type" value="Genomic_DNA"/>
</dbReference>
<evidence type="ECO:0000259" key="1">
    <source>
        <dbReference type="PROSITE" id="PS51186"/>
    </source>
</evidence>
<dbReference type="InterPro" id="IPR052742">
    <property type="entry name" value="Mito_N-acetyltransferase"/>
</dbReference>
<evidence type="ECO:0000313" key="2">
    <source>
        <dbReference type="EMBL" id="RUR86769.1"/>
    </source>
</evidence>
<dbReference type="Proteomes" id="UP000268857">
    <property type="component" value="Unassembled WGS sequence"/>
</dbReference>
<gene>
    <name evidence="2" type="ORF">PCC6912_02120</name>
</gene>
<proteinExistence type="predicted"/>
<dbReference type="CDD" id="cd04301">
    <property type="entry name" value="NAT_SF"/>
    <property type="match status" value="1"/>
</dbReference>
<dbReference type="SUPFAM" id="SSF55729">
    <property type="entry name" value="Acyl-CoA N-acyltransferases (Nat)"/>
    <property type="match status" value="1"/>
</dbReference>
<dbReference type="Pfam" id="PF00583">
    <property type="entry name" value="Acetyltransf_1"/>
    <property type="match status" value="1"/>
</dbReference>
<comment type="caution">
    <text evidence="2">The sequence shown here is derived from an EMBL/GenBank/DDBJ whole genome shotgun (WGS) entry which is preliminary data.</text>
</comment>
<dbReference type="AlphaFoldDB" id="A0A3S1FVJ3"/>
<dbReference type="InterPro" id="IPR000182">
    <property type="entry name" value="GNAT_dom"/>
</dbReference>
<name>A0A3S1FVJ3_CHLFR</name>
<dbReference type="Gene3D" id="3.40.630.30">
    <property type="match status" value="1"/>
</dbReference>
<dbReference type="RefSeq" id="WP_016874314.1">
    <property type="nucleotide sequence ID" value="NZ_AJLN01000116.1"/>
</dbReference>
<dbReference type="OrthoDB" id="948250at2"/>
<reference evidence="2 3" key="1">
    <citation type="journal article" date="2019" name="Genome Biol. Evol.">
        <title>Day and night: Metabolic profiles and evolutionary relationships of six axenic non-marine cyanobacteria.</title>
        <authorList>
            <person name="Will S.E."/>
            <person name="Henke P."/>
            <person name="Boedeker C."/>
            <person name="Huang S."/>
            <person name="Brinkmann H."/>
            <person name="Rohde M."/>
            <person name="Jarek M."/>
            <person name="Friedl T."/>
            <person name="Seufert S."/>
            <person name="Schumacher M."/>
            <person name="Overmann J."/>
            <person name="Neumann-Schaal M."/>
            <person name="Petersen J."/>
        </authorList>
    </citation>
    <scope>NUCLEOTIDE SEQUENCE [LARGE SCALE GENOMIC DNA]</scope>
    <source>
        <strain evidence="2 3">PCC 6912</strain>
    </source>
</reference>
<dbReference type="STRING" id="211165.GCA_000317285_05121"/>
<evidence type="ECO:0000313" key="3">
    <source>
        <dbReference type="Proteomes" id="UP000268857"/>
    </source>
</evidence>
<keyword evidence="2" id="KW-0808">Transferase</keyword>
<organism evidence="2 3">
    <name type="scientific">Chlorogloeopsis fritschii PCC 6912</name>
    <dbReference type="NCBI Taxonomy" id="211165"/>
    <lineage>
        <taxon>Bacteria</taxon>
        <taxon>Bacillati</taxon>
        <taxon>Cyanobacteriota</taxon>
        <taxon>Cyanophyceae</taxon>
        <taxon>Nostocales</taxon>
        <taxon>Chlorogloeopsidaceae</taxon>
        <taxon>Chlorogloeopsis</taxon>
    </lineage>
</organism>
<sequence length="178" mass="20220">MQLPLYKILKNGIRAKLDRMHSEEQEEERKLLNLVIVEGKTYPQNQLLSQSEFVNYWLSLDAFVVKVESEFTIYEPIVETRNFASLHSGRCSHICNAGFIVQPQMRGQGIGRFMGEAMLEIAGSLGFEAVMFNLVFASNIASINLWKSLEFETIGRIKNGVKLDAGEVVDALIMYRQL</sequence>
<keyword evidence="3" id="KW-1185">Reference proteome</keyword>
<feature type="domain" description="N-acetyltransferase" evidence="1">
    <location>
        <begin position="20"/>
        <end position="178"/>
    </location>
</feature>
<dbReference type="PROSITE" id="PS51186">
    <property type="entry name" value="GNAT"/>
    <property type="match status" value="1"/>
</dbReference>
<protein>
    <submittedName>
        <fullName evidence="2">N-acetyltransferase</fullName>
    </submittedName>
</protein>
<accession>A0A3S1FVJ3</accession>
<dbReference type="PANTHER" id="PTHR43138:SF1">
    <property type="entry name" value="N-ACETYLTRANSFERASE ACA1"/>
    <property type="match status" value="1"/>
</dbReference>
<dbReference type="PANTHER" id="PTHR43138">
    <property type="entry name" value="ACETYLTRANSFERASE, GNAT FAMILY"/>
    <property type="match status" value="1"/>
</dbReference>